<evidence type="ECO:0000256" key="1">
    <source>
        <dbReference type="ARBA" id="ARBA00022729"/>
    </source>
</evidence>
<protein>
    <recommendedName>
        <fullName evidence="2">PBP domain-containing protein</fullName>
    </recommendedName>
</protein>
<gene>
    <name evidence="3" type="ORF">S01H1_36166</name>
</gene>
<reference evidence="3" key="1">
    <citation type="journal article" date="2014" name="Front. Microbiol.">
        <title>High frequency of phylogenetically diverse reductive dehalogenase-homologous genes in deep subseafloor sedimentary metagenomes.</title>
        <authorList>
            <person name="Kawai M."/>
            <person name="Futagami T."/>
            <person name="Toyoda A."/>
            <person name="Takaki Y."/>
            <person name="Nishi S."/>
            <person name="Hori S."/>
            <person name="Arai W."/>
            <person name="Tsubouchi T."/>
            <person name="Morono Y."/>
            <person name="Uchiyama I."/>
            <person name="Ito T."/>
            <person name="Fujiyama A."/>
            <person name="Inagaki F."/>
            <person name="Takami H."/>
        </authorList>
    </citation>
    <scope>NUCLEOTIDE SEQUENCE</scope>
    <source>
        <strain evidence="3">Expedition CK06-06</strain>
    </source>
</reference>
<keyword evidence="1" id="KW-0732">Signal</keyword>
<dbReference type="Pfam" id="PF12849">
    <property type="entry name" value="PBP_like_2"/>
    <property type="match status" value="1"/>
</dbReference>
<name>X0VP13_9ZZZZ</name>
<dbReference type="PANTHER" id="PTHR30570:SF1">
    <property type="entry name" value="PHOSPHATE-BINDING PROTEIN PSTS"/>
    <property type="match status" value="1"/>
</dbReference>
<dbReference type="AlphaFoldDB" id="X0VP13"/>
<comment type="caution">
    <text evidence="3">The sequence shown here is derived from an EMBL/GenBank/DDBJ whole genome shotgun (WGS) entry which is preliminary data.</text>
</comment>
<dbReference type="InterPro" id="IPR024370">
    <property type="entry name" value="PBP_domain"/>
</dbReference>
<dbReference type="PANTHER" id="PTHR30570">
    <property type="entry name" value="PERIPLASMIC PHOSPHATE BINDING COMPONENT OF PHOSPHATE ABC TRANSPORTER"/>
    <property type="match status" value="1"/>
</dbReference>
<proteinExistence type="predicted"/>
<evidence type="ECO:0000313" key="3">
    <source>
        <dbReference type="EMBL" id="GAG02306.1"/>
    </source>
</evidence>
<dbReference type="InterPro" id="IPR050811">
    <property type="entry name" value="Phosphate_ABC_transporter"/>
</dbReference>
<organism evidence="3">
    <name type="scientific">marine sediment metagenome</name>
    <dbReference type="NCBI Taxonomy" id="412755"/>
    <lineage>
        <taxon>unclassified sequences</taxon>
        <taxon>metagenomes</taxon>
        <taxon>ecological metagenomes</taxon>
    </lineage>
</organism>
<feature type="non-terminal residue" evidence="3">
    <location>
        <position position="109"/>
    </location>
</feature>
<dbReference type="EMBL" id="BARS01022639">
    <property type="protein sequence ID" value="GAG02306.1"/>
    <property type="molecule type" value="Genomic_DNA"/>
</dbReference>
<sequence length="109" mass="12195">MLTIECDEAVAPIMQLEVEEFQSQYPESEIMLRVMEAREAIANFAADSVRVIVMARALNEEEKSALEAGKVMYEEYHVAQSAVAVIAHRDNLMKKVRIGQLDSMFSGTA</sequence>
<dbReference type="SUPFAM" id="SSF53850">
    <property type="entry name" value="Periplasmic binding protein-like II"/>
    <property type="match status" value="1"/>
</dbReference>
<accession>X0VP13</accession>
<dbReference type="Gene3D" id="3.40.190.10">
    <property type="entry name" value="Periplasmic binding protein-like II"/>
    <property type="match status" value="1"/>
</dbReference>
<evidence type="ECO:0000259" key="2">
    <source>
        <dbReference type="Pfam" id="PF12849"/>
    </source>
</evidence>
<feature type="domain" description="PBP" evidence="2">
    <location>
        <begin position="2"/>
        <end position="108"/>
    </location>
</feature>